<evidence type="ECO:0000313" key="3">
    <source>
        <dbReference type="EMBL" id="PZQ57494.1"/>
    </source>
</evidence>
<dbReference type="Gene3D" id="1.10.575.10">
    <property type="entry name" value="P1 Nuclease"/>
    <property type="match status" value="1"/>
</dbReference>
<organism evidence="3 4">
    <name type="scientific">Novosphingobium pentaromativorans</name>
    <dbReference type="NCBI Taxonomy" id="205844"/>
    <lineage>
        <taxon>Bacteria</taxon>
        <taxon>Pseudomonadati</taxon>
        <taxon>Pseudomonadota</taxon>
        <taxon>Alphaproteobacteria</taxon>
        <taxon>Sphingomonadales</taxon>
        <taxon>Sphingomonadaceae</taxon>
        <taxon>Novosphingobium</taxon>
    </lineage>
</organism>
<evidence type="ECO:0000256" key="2">
    <source>
        <dbReference type="SAM" id="SignalP"/>
    </source>
</evidence>
<evidence type="ECO:0000313" key="4">
    <source>
        <dbReference type="Proteomes" id="UP000249082"/>
    </source>
</evidence>
<proteinExistence type="predicted"/>
<dbReference type="EMBL" id="QFPX01000001">
    <property type="protein sequence ID" value="PZQ57494.1"/>
    <property type="molecule type" value="Genomic_DNA"/>
</dbReference>
<dbReference type="AlphaFoldDB" id="A0A2W5NX27"/>
<feature type="signal peptide" evidence="2">
    <location>
        <begin position="1"/>
        <end position="22"/>
    </location>
</feature>
<evidence type="ECO:0000256" key="1">
    <source>
        <dbReference type="SAM" id="MobiDB-lite"/>
    </source>
</evidence>
<accession>A0A2W5NX27</accession>
<protein>
    <submittedName>
        <fullName evidence="3">Nuclease</fullName>
    </submittedName>
</protein>
<reference evidence="3 4" key="1">
    <citation type="submission" date="2017-08" db="EMBL/GenBank/DDBJ databases">
        <title>Infants hospitalized years apart are colonized by the same room-sourced microbial strains.</title>
        <authorList>
            <person name="Brooks B."/>
            <person name="Olm M.R."/>
            <person name="Firek B.A."/>
            <person name="Baker R."/>
            <person name="Thomas B.C."/>
            <person name="Morowitz M.J."/>
            <person name="Banfield J.F."/>
        </authorList>
    </citation>
    <scope>NUCLEOTIDE SEQUENCE [LARGE SCALE GENOMIC DNA]</scope>
    <source>
        <strain evidence="3">S2_005_002_R2_33</strain>
    </source>
</reference>
<dbReference type="GO" id="GO:0016788">
    <property type="term" value="F:hydrolase activity, acting on ester bonds"/>
    <property type="evidence" value="ECO:0007669"/>
    <property type="project" value="InterPro"/>
</dbReference>
<dbReference type="InterPro" id="IPR008947">
    <property type="entry name" value="PLipase_C/P1_nuclease_dom_sf"/>
</dbReference>
<name>A0A2W5NX27_9SPHN</name>
<feature type="region of interest" description="Disordered" evidence="1">
    <location>
        <begin position="299"/>
        <end position="332"/>
    </location>
</feature>
<gene>
    <name evidence="3" type="ORF">DI555_00750</name>
</gene>
<dbReference type="SUPFAM" id="SSF48537">
    <property type="entry name" value="Phospholipase C/P1 nuclease"/>
    <property type="match status" value="1"/>
</dbReference>
<sequence length="332" mass="36965">MRRNLLLALTLAASIHAAPALAWGGRGHAVIDHAALDALPEDGPVFLRKYAEFIGEEAGAPDSWRSSSEPFSKIDEDPNHTWFVERLQFLKPVPRSRYAFVLALYREHERVRKIDPKAAERLNVRWTGTMPYAIMEGYGRIVAGMRSLRWKRMRGEPTANIEQTLAFYTAWMSHYIGDGTQPHHVSIHCEGWVGPNPKGYATGGGIHGAFEIGYADAIDLQPENFAKRIGAPARQEGDLFEHVLTFLNESNADVETIFDLDKRKVLADPKSREGRDFVYRRSAAGAAMLRDLLVRAWTESAKPGEGDPRPQDPANPNYDPETGSAPAPAPVR</sequence>
<keyword evidence="2" id="KW-0732">Signal</keyword>
<feature type="chain" id="PRO_5015965043" evidence="2">
    <location>
        <begin position="23"/>
        <end position="332"/>
    </location>
</feature>
<comment type="caution">
    <text evidence="3">The sequence shown here is derived from an EMBL/GenBank/DDBJ whole genome shotgun (WGS) entry which is preliminary data.</text>
</comment>
<dbReference type="Proteomes" id="UP000249082">
    <property type="component" value="Unassembled WGS sequence"/>
</dbReference>